<dbReference type="EMBL" id="GBRH01164590">
    <property type="protein sequence ID" value="JAE33306.1"/>
    <property type="molecule type" value="Transcribed_RNA"/>
</dbReference>
<reference evidence="1" key="2">
    <citation type="journal article" date="2015" name="Data Brief">
        <title>Shoot transcriptome of the giant reed, Arundo donax.</title>
        <authorList>
            <person name="Barrero R.A."/>
            <person name="Guerrero F.D."/>
            <person name="Moolhuijzen P."/>
            <person name="Goolsby J.A."/>
            <person name="Tidwell J."/>
            <person name="Bellgard S.E."/>
            <person name="Bellgard M.I."/>
        </authorList>
    </citation>
    <scope>NUCLEOTIDE SEQUENCE</scope>
    <source>
        <tissue evidence="1">Shoot tissue taken approximately 20 cm above the soil surface</tissue>
    </source>
</reference>
<reference evidence="1" key="1">
    <citation type="submission" date="2014-09" db="EMBL/GenBank/DDBJ databases">
        <authorList>
            <person name="Magalhaes I.L.F."/>
            <person name="Oliveira U."/>
            <person name="Santos F.R."/>
            <person name="Vidigal T.H.D.A."/>
            <person name="Brescovit A.D."/>
            <person name="Santos A.J."/>
        </authorList>
    </citation>
    <scope>NUCLEOTIDE SEQUENCE</scope>
    <source>
        <tissue evidence="1">Shoot tissue taken approximately 20 cm above the soil surface</tissue>
    </source>
</reference>
<organism evidence="1">
    <name type="scientific">Arundo donax</name>
    <name type="common">Giant reed</name>
    <name type="synonym">Donax arundinaceus</name>
    <dbReference type="NCBI Taxonomy" id="35708"/>
    <lineage>
        <taxon>Eukaryota</taxon>
        <taxon>Viridiplantae</taxon>
        <taxon>Streptophyta</taxon>
        <taxon>Embryophyta</taxon>
        <taxon>Tracheophyta</taxon>
        <taxon>Spermatophyta</taxon>
        <taxon>Magnoliopsida</taxon>
        <taxon>Liliopsida</taxon>
        <taxon>Poales</taxon>
        <taxon>Poaceae</taxon>
        <taxon>PACMAD clade</taxon>
        <taxon>Arundinoideae</taxon>
        <taxon>Arundineae</taxon>
        <taxon>Arundo</taxon>
    </lineage>
</organism>
<dbReference type="AlphaFoldDB" id="A0A0A9HEM3"/>
<evidence type="ECO:0000313" key="1">
    <source>
        <dbReference type="EMBL" id="JAE33306.1"/>
    </source>
</evidence>
<accession>A0A0A9HEM3</accession>
<proteinExistence type="predicted"/>
<name>A0A0A9HEM3_ARUDO</name>
<protein>
    <submittedName>
        <fullName evidence="1">Uncharacterized protein</fullName>
    </submittedName>
</protein>
<sequence length="59" mass="6771">MPHIGDEYRYILQQRDCSESAEFLSFICACSIVFGCEMLQIGKKDPQNQRPKAHSCDCE</sequence>